<name>A0A3N4YSL7_9MICO</name>
<gene>
    <name evidence="1" type="ORF">EDD34_2191</name>
</gene>
<dbReference type="InterPro" id="IPR003718">
    <property type="entry name" value="OsmC/Ohr_fam"/>
</dbReference>
<keyword evidence="2" id="KW-1185">Reference proteome</keyword>
<dbReference type="InterPro" id="IPR015946">
    <property type="entry name" value="KH_dom-like_a/b"/>
</dbReference>
<reference evidence="1 2" key="1">
    <citation type="submission" date="2018-11" db="EMBL/GenBank/DDBJ databases">
        <title>Sequencing the genomes of 1000 actinobacteria strains.</title>
        <authorList>
            <person name="Klenk H.-P."/>
        </authorList>
    </citation>
    <scope>NUCLEOTIDE SEQUENCE [LARGE SCALE GENOMIC DNA]</scope>
    <source>
        <strain evidence="1 2">DSM 15700</strain>
    </source>
</reference>
<dbReference type="Proteomes" id="UP000280501">
    <property type="component" value="Unassembled WGS sequence"/>
</dbReference>
<sequence>MTDADVPAPVTPPTEYRVTARARAGDPGVAEAGATTIDLDTVWGGTPTGRPGPADLLATAFAACLLKNLARSRDLLGFAYDDAQVEVTAHRQDSPPKFTEIHYTLRVTTDEPPRRVDLVHRNLRRYGTVYNTLAAVCDVHGEIVTGTTTGTPAERAS</sequence>
<accession>A0A3N4YSL7</accession>
<dbReference type="RefSeq" id="WP_123814587.1">
    <property type="nucleotide sequence ID" value="NZ_RKQZ01000001.1"/>
</dbReference>
<dbReference type="AlphaFoldDB" id="A0A3N4YSL7"/>
<organism evidence="1 2">
    <name type="scientific">Myceligenerans xiligouense</name>
    <dbReference type="NCBI Taxonomy" id="253184"/>
    <lineage>
        <taxon>Bacteria</taxon>
        <taxon>Bacillati</taxon>
        <taxon>Actinomycetota</taxon>
        <taxon>Actinomycetes</taxon>
        <taxon>Micrococcales</taxon>
        <taxon>Promicromonosporaceae</taxon>
        <taxon>Myceligenerans</taxon>
    </lineage>
</organism>
<comment type="caution">
    <text evidence="1">The sequence shown here is derived from an EMBL/GenBank/DDBJ whole genome shotgun (WGS) entry which is preliminary data.</text>
</comment>
<dbReference type="EMBL" id="RKQZ01000001">
    <property type="protein sequence ID" value="RPF21560.1"/>
    <property type="molecule type" value="Genomic_DNA"/>
</dbReference>
<proteinExistence type="predicted"/>
<dbReference type="Gene3D" id="3.30.300.20">
    <property type="match status" value="1"/>
</dbReference>
<dbReference type="OrthoDB" id="9781312at2"/>
<dbReference type="Pfam" id="PF02566">
    <property type="entry name" value="OsmC"/>
    <property type="match status" value="1"/>
</dbReference>
<protein>
    <submittedName>
        <fullName evidence="1">Putative OsmC-like protein</fullName>
    </submittedName>
</protein>
<evidence type="ECO:0000313" key="1">
    <source>
        <dbReference type="EMBL" id="RPF21560.1"/>
    </source>
</evidence>
<dbReference type="SUPFAM" id="SSF82784">
    <property type="entry name" value="OsmC-like"/>
    <property type="match status" value="1"/>
</dbReference>
<dbReference type="InterPro" id="IPR036102">
    <property type="entry name" value="OsmC/Ohrsf"/>
</dbReference>
<evidence type="ECO:0000313" key="2">
    <source>
        <dbReference type="Proteomes" id="UP000280501"/>
    </source>
</evidence>